<keyword evidence="1" id="KW-0934">Plastid</keyword>
<organism evidence="1">
    <name type="scientific">Gracilaria textorii</name>
    <dbReference type="NCBI Taxonomy" id="172949"/>
    <lineage>
        <taxon>Eukaryota</taxon>
        <taxon>Rhodophyta</taxon>
        <taxon>Florideophyceae</taxon>
        <taxon>Rhodymeniophycidae</taxon>
        <taxon>Gracilariales</taxon>
        <taxon>Gracilariaceae</taxon>
        <taxon>Gracilaria</taxon>
    </lineage>
</organism>
<gene>
    <name evidence="1" type="primary">ORF109</name>
</gene>
<sequence>MNIFICTAYLLSQPKLTKVKHQNFCYILLSLKNVVNNIPNPNIEIKAFAKGKVAKQVFDLYEQKNSVVIESSIYIKRMKTLDNNIKKSKMIFVKIHKIHNLSI</sequence>
<proteinExistence type="predicted"/>
<protein>
    <recommendedName>
        <fullName evidence="2">Single-stranded DNA binding protein</fullName>
    </recommendedName>
</protein>
<evidence type="ECO:0008006" key="2">
    <source>
        <dbReference type="Google" id="ProtNLM"/>
    </source>
</evidence>
<evidence type="ECO:0000313" key="1">
    <source>
        <dbReference type="EMBL" id="QHS70991.1"/>
    </source>
</evidence>
<dbReference type="AlphaFoldDB" id="A0A6C0AA63"/>
<reference evidence="1" key="1">
    <citation type="journal article" date="2019" name="Mitochondrial DNA Part B Resour">
        <title>The complete plastid genome and phylogenetic analysis of Gracilaria textorii.</title>
        <authorList>
            <person name="Chen W."/>
            <person name="Liu T."/>
            <person name="Tang X."/>
            <person name="Jia X."/>
            <person name="Wu X."/>
        </authorList>
    </citation>
    <scope>NUCLEOTIDE SEQUENCE</scope>
</reference>
<name>A0A6C0AA63_9FLOR</name>
<geneLocation type="plastid" evidence="1"/>
<accession>A0A6C0AA63</accession>
<dbReference type="EMBL" id="MN053320">
    <property type="protein sequence ID" value="QHS70991.1"/>
    <property type="molecule type" value="Genomic_DNA"/>
</dbReference>
<dbReference type="RefSeq" id="YP_009732406.1">
    <property type="nucleotide sequence ID" value="NC_046043.1"/>
</dbReference>
<dbReference type="GeneID" id="44152372"/>